<dbReference type="VEuPathDB" id="FungiDB:QG37_04176"/>
<name>A0A0L0NY46_CANAR</name>
<proteinExistence type="predicted"/>
<sequence>MNQALLTKLTCQNGFRLEKYGEPTEGSSRMLERAARQEAVNWYHFNGSSYTLKKVVSED</sequence>
<dbReference type="AlphaFoldDB" id="A0A0L0NY46"/>
<protein>
    <submittedName>
        <fullName evidence="1">Uncharacterized protein</fullName>
    </submittedName>
</protein>
<dbReference type="Proteomes" id="UP000037122">
    <property type="component" value="Unassembled WGS sequence"/>
</dbReference>
<reference evidence="2" key="1">
    <citation type="journal article" date="2015" name="BMC Genomics">
        <title>Draft genome of a commonly misdiagnosed multidrug resistant pathogen Candida auris.</title>
        <authorList>
            <person name="Chatterjee S."/>
            <person name="Alampalli S.V."/>
            <person name="Nageshan R.K."/>
            <person name="Chettiar S.T."/>
            <person name="Joshi S."/>
            <person name="Tatu U.S."/>
        </authorList>
    </citation>
    <scope>NUCLEOTIDE SEQUENCE [LARGE SCALE GENOMIC DNA]</scope>
    <source>
        <strain evidence="2">6684</strain>
    </source>
</reference>
<accession>A0A0L0NY46</accession>
<comment type="caution">
    <text evidence="1">The sequence shown here is derived from an EMBL/GenBank/DDBJ whole genome shotgun (WGS) entry which is preliminary data.</text>
</comment>
<evidence type="ECO:0000313" key="1">
    <source>
        <dbReference type="EMBL" id="KND99112.1"/>
    </source>
</evidence>
<gene>
    <name evidence="1" type="ORF">QG37_04176</name>
</gene>
<organism evidence="1 2">
    <name type="scientific">Candidozyma auris</name>
    <name type="common">Yeast</name>
    <name type="synonym">Candida auris</name>
    <dbReference type="NCBI Taxonomy" id="498019"/>
    <lineage>
        <taxon>Eukaryota</taxon>
        <taxon>Fungi</taxon>
        <taxon>Dikarya</taxon>
        <taxon>Ascomycota</taxon>
        <taxon>Saccharomycotina</taxon>
        <taxon>Pichiomycetes</taxon>
        <taxon>Metschnikowiaceae</taxon>
        <taxon>Candidozyma</taxon>
    </lineage>
</organism>
<dbReference type="EMBL" id="LGST01000027">
    <property type="protein sequence ID" value="KND99112.1"/>
    <property type="molecule type" value="Genomic_DNA"/>
</dbReference>
<evidence type="ECO:0000313" key="2">
    <source>
        <dbReference type="Proteomes" id="UP000037122"/>
    </source>
</evidence>